<keyword evidence="2" id="KW-1185">Reference proteome</keyword>
<dbReference type="Proteomes" id="UP001295684">
    <property type="component" value="Unassembled WGS sequence"/>
</dbReference>
<name>A0AAD2D789_EUPCR</name>
<protein>
    <submittedName>
        <fullName evidence="1">Uncharacterized protein</fullName>
    </submittedName>
</protein>
<gene>
    <name evidence="1" type="ORF">ECRASSUSDP1_LOCUS23629</name>
</gene>
<sequence length="102" mass="11627">MASLGLSLDGQHCKQFVVVFDLGEVDYGASDPRMFFIQSGLDITLELIALGLIDCEHNNVDIFVASLDLFENIFGFGVFDWIWRVLSAWFLWRIFGTDECQQ</sequence>
<dbReference type="AlphaFoldDB" id="A0AAD2D789"/>
<accession>A0AAD2D789</accession>
<reference evidence="1" key="1">
    <citation type="submission" date="2023-07" db="EMBL/GenBank/DDBJ databases">
        <authorList>
            <consortium name="AG Swart"/>
            <person name="Singh M."/>
            <person name="Singh A."/>
            <person name="Seah K."/>
            <person name="Emmerich C."/>
        </authorList>
    </citation>
    <scope>NUCLEOTIDE SEQUENCE</scope>
    <source>
        <strain evidence="1">DP1</strain>
    </source>
</reference>
<evidence type="ECO:0000313" key="2">
    <source>
        <dbReference type="Proteomes" id="UP001295684"/>
    </source>
</evidence>
<dbReference type="EMBL" id="CAMPGE010024310">
    <property type="protein sequence ID" value="CAI2382161.1"/>
    <property type="molecule type" value="Genomic_DNA"/>
</dbReference>
<organism evidence="1 2">
    <name type="scientific">Euplotes crassus</name>
    <dbReference type="NCBI Taxonomy" id="5936"/>
    <lineage>
        <taxon>Eukaryota</taxon>
        <taxon>Sar</taxon>
        <taxon>Alveolata</taxon>
        <taxon>Ciliophora</taxon>
        <taxon>Intramacronucleata</taxon>
        <taxon>Spirotrichea</taxon>
        <taxon>Hypotrichia</taxon>
        <taxon>Euplotida</taxon>
        <taxon>Euplotidae</taxon>
        <taxon>Moneuplotes</taxon>
    </lineage>
</organism>
<evidence type="ECO:0000313" key="1">
    <source>
        <dbReference type="EMBL" id="CAI2382161.1"/>
    </source>
</evidence>
<proteinExistence type="predicted"/>
<comment type="caution">
    <text evidence="1">The sequence shown here is derived from an EMBL/GenBank/DDBJ whole genome shotgun (WGS) entry which is preliminary data.</text>
</comment>